<protein>
    <recommendedName>
        <fullName evidence="2">Antitoxin</fullName>
    </recommendedName>
</protein>
<dbReference type="PANTHER" id="PTHR33713">
    <property type="entry name" value="ANTITOXIN YAFN-RELATED"/>
    <property type="match status" value="1"/>
</dbReference>
<dbReference type="InterPro" id="IPR036165">
    <property type="entry name" value="YefM-like_sf"/>
</dbReference>
<dbReference type="AlphaFoldDB" id="A0AA97AHY9"/>
<organism evidence="3">
    <name type="scientific">Leptolyngbya sp. NK1-12</name>
    <dbReference type="NCBI Taxonomy" id="2547451"/>
    <lineage>
        <taxon>Bacteria</taxon>
        <taxon>Bacillati</taxon>
        <taxon>Cyanobacteriota</taxon>
        <taxon>Cyanophyceae</taxon>
        <taxon>Leptolyngbyales</taxon>
        <taxon>Leptolyngbyaceae</taxon>
        <taxon>Leptolyngbya group</taxon>
        <taxon>Leptolyngbya</taxon>
    </lineage>
</organism>
<name>A0AA97AHY9_9CYAN</name>
<dbReference type="Gene3D" id="1.10.1220.170">
    <property type="match status" value="1"/>
</dbReference>
<reference evidence="3" key="1">
    <citation type="submission" date="2020-05" db="EMBL/GenBank/DDBJ databases">
        <authorList>
            <person name="Zhu T."/>
            <person name="Keshari N."/>
            <person name="Lu X."/>
        </authorList>
    </citation>
    <scope>NUCLEOTIDE SEQUENCE</scope>
    <source>
        <strain evidence="3">NK1-12</strain>
    </source>
</reference>
<dbReference type="SUPFAM" id="SSF143120">
    <property type="entry name" value="YefM-like"/>
    <property type="match status" value="1"/>
</dbReference>
<dbReference type="EMBL" id="CP053586">
    <property type="protein sequence ID" value="WNZ26010.1"/>
    <property type="molecule type" value="Genomic_DNA"/>
</dbReference>
<accession>A0AA97AHY9</accession>
<proteinExistence type="inferred from homology"/>
<dbReference type="PANTHER" id="PTHR33713:SF6">
    <property type="entry name" value="ANTITOXIN YEFM"/>
    <property type="match status" value="1"/>
</dbReference>
<evidence type="ECO:0000256" key="2">
    <source>
        <dbReference type="RuleBase" id="RU362080"/>
    </source>
</evidence>
<evidence type="ECO:0000313" key="3">
    <source>
        <dbReference type="EMBL" id="WNZ26010.1"/>
    </source>
</evidence>
<dbReference type="Pfam" id="PF02604">
    <property type="entry name" value="PhdYeFM_antitox"/>
    <property type="match status" value="1"/>
</dbReference>
<dbReference type="RefSeq" id="WP_316432204.1">
    <property type="nucleotide sequence ID" value="NZ_CP053586.1"/>
</dbReference>
<gene>
    <name evidence="3" type="ORF">HJG54_26410</name>
</gene>
<dbReference type="InterPro" id="IPR051405">
    <property type="entry name" value="phD/YefM_antitoxin"/>
</dbReference>
<evidence type="ECO:0000256" key="1">
    <source>
        <dbReference type="ARBA" id="ARBA00009981"/>
    </source>
</evidence>
<dbReference type="Gene3D" id="3.40.1620.10">
    <property type="entry name" value="YefM-like domain"/>
    <property type="match status" value="1"/>
</dbReference>
<comment type="similarity">
    <text evidence="1 2">Belongs to the phD/YefM antitoxin family.</text>
</comment>
<sequence>MSTQIPYVDAQVNLGELCDRVVETGEAVIITRPDGKNVALVSEAELSSLLETLYLLRSPANAARLTAALERSKSGEVQPQAIDELIRTFALEENDSDNELASFS</sequence>
<dbReference type="InterPro" id="IPR006442">
    <property type="entry name" value="Antitoxin_Phd/YefM"/>
</dbReference>
<comment type="function">
    <text evidence="2">Antitoxin component of a type II toxin-antitoxin (TA) system.</text>
</comment>